<dbReference type="Pfam" id="PF21082">
    <property type="entry name" value="MS_channel_3rd"/>
    <property type="match status" value="1"/>
</dbReference>
<dbReference type="PANTHER" id="PTHR30460">
    <property type="entry name" value="MODERATE CONDUCTANCE MECHANOSENSITIVE CHANNEL YBIO"/>
    <property type="match status" value="1"/>
</dbReference>
<dbReference type="Gene3D" id="3.30.70.100">
    <property type="match status" value="1"/>
</dbReference>
<dbReference type="InterPro" id="IPR049142">
    <property type="entry name" value="MS_channel_1st"/>
</dbReference>
<keyword evidence="6 8" id="KW-0472">Membrane</keyword>
<reference evidence="12" key="1">
    <citation type="submission" date="2023-03" db="EMBL/GenBank/DDBJ databases">
        <title>Bacterial isolates from washroom surfaces on a university campus.</title>
        <authorList>
            <person name="Holman D.B."/>
            <person name="Gzyl K.E."/>
            <person name="Taheri A.E."/>
        </authorList>
    </citation>
    <scope>NUCLEOTIDE SEQUENCE</scope>
    <source>
        <strain evidence="12">RD03</strain>
    </source>
</reference>
<evidence type="ECO:0000259" key="10">
    <source>
        <dbReference type="Pfam" id="PF21082"/>
    </source>
</evidence>
<dbReference type="Gene3D" id="1.10.287.1260">
    <property type="match status" value="1"/>
</dbReference>
<evidence type="ECO:0000256" key="6">
    <source>
        <dbReference type="ARBA" id="ARBA00023136"/>
    </source>
</evidence>
<dbReference type="SUPFAM" id="SSF82861">
    <property type="entry name" value="Mechanosensitive channel protein MscS (YggB), transmembrane region"/>
    <property type="match status" value="1"/>
</dbReference>
<feature type="transmembrane region" description="Helical" evidence="8">
    <location>
        <begin position="22"/>
        <end position="40"/>
    </location>
</feature>
<dbReference type="RefSeq" id="WP_251338007.1">
    <property type="nucleotide sequence ID" value="NZ_JAMATW010000002.1"/>
</dbReference>
<feature type="domain" description="Mechanosensitive ion channel MscS" evidence="9">
    <location>
        <begin position="121"/>
        <end position="185"/>
    </location>
</feature>
<dbReference type="PANTHER" id="PTHR30460:SF0">
    <property type="entry name" value="MODERATE CONDUCTANCE MECHANOSENSITIVE CHANNEL YBIO"/>
    <property type="match status" value="1"/>
</dbReference>
<gene>
    <name evidence="12" type="ORF">P5X88_08725</name>
</gene>
<dbReference type="SUPFAM" id="SSF82689">
    <property type="entry name" value="Mechanosensitive channel protein MscS (YggB), C-terminal domain"/>
    <property type="match status" value="1"/>
</dbReference>
<dbReference type="GO" id="GO:0008381">
    <property type="term" value="F:mechanosensitive monoatomic ion channel activity"/>
    <property type="evidence" value="ECO:0007669"/>
    <property type="project" value="InterPro"/>
</dbReference>
<keyword evidence="4 8" id="KW-0812">Transmembrane</keyword>
<evidence type="ECO:0000256" key="5">
    <source>
        <dbReference type="ARBA" id="ARBA00022989"/>
    </source>
</evidence>
<dbReference type="InterPro" id="IPR006685">
    <property type="entry name" value="MscS_channel_2nd"/>
</dbReference>
<name>A0AAW6SQH0_9BACI</name>
<keyword evidence="5 8" id="KW-1133">Transmembrane helix</keyword>
<dbReference type="InterPro" id="IPR011014">
    <property type="entry name" value="MscS_channel_TM-2"/>
</dbReference>
<dbReference type="InterPro" id="IPR023408">
    <property type="entry name" value="MscS_beta-dom_sf"/>
</dbReference>
<dbReference type="Pfam" id="PF00924">
    <property type="entry name" value="MS_channel_2nd"/>
    <property type="match status" value="1"/>
</dbReference>
<dbReference type="GO" id="GO:0005886">
    <property type="term" value="C:plasma membrane"/>
    <property type="evidence" value="ECO:0007669"/>
    <property type="project" value="UniProtKB-SubCell"/>
</dbReference>
<feature type="transmembrane region" description="Helical" evidence="8">
    <location>
        <begin position="79"/>
        <end position="97"/>
    </location>
</feature>
<comment type="subcellular location">
    <subcellularLocation>
        <location evidence="1">Cell membrane</location>
        <topology evidence="1">Multi-pass membrane protein</topology>
    </subcellularLocation>
</comment>
<feature type="transmembrane region" description="Helical" evidence="8">
    <location>
        <begin position="103"/>
        <end position="133"/>
    </location>
</feature>
<evidence type="ECO:0000256" key="2">
    <source>
        <dbReference type="ARBA" id="ARBA00008017"/>
    </source>
</evidence>
<evidence type="ECO:0000259" key="9">
    <source>
        <dbReference type="Pfam" id="PF00924"/>
    </source>
</evidence>
<evidence type="ECO:0000313" key="12">
    <source>
        <dbReference type="EMBL" id="MDH5161019.1"/>
    </source>
</evidence>
<dbReference type="FunFam" id="1.10.287.1260:FF:000005">
    <property type="entry name" value="Mechanosensitive ion channel family protein"/>
    <property type="match status" value="1"/>
</dbReference>
<evidence type="ECO:0000256" key="3">
    <source>
        <dbReference type="ARBA" id="ARBA00022475"/>
    </source>
</evidence>
<proteinExistence type="inferred from homology"/>
<dbReference type="InterPro" id="IPR010920">
    <property type="entry name" value="LSM_dom_sf"/>
</dbReference>
<dbReference type="Pfam" id="PF21088">
    <property type="entry name" value="MS_channel_1st"/>
    <property type="match status" value="1"/>
</dbReference>
<sequence>MEQIEQVDQITDKITNFDWTNFSIDAGLFIIKIIIIYVVYKIIRAIGMKLIHGSFERYQRKNSVSAGRSKTLQNLVDSIFSYVLIFFLVITLLKQIGIDTTGIIAGAGIVGLAVGFGAQGLVSDIVTGFFLLLERQVDVDDYVTIGSFSGVVEQVGLRTTQIRSTDGTLIYLPNRQITTLSNHTRGNMQALVDFTVGNQLSIDQAMTVIQRECDKMAEHEENIVEGPNVLGVQSIGSSEVVLRVIARTKNGTQGEIERKLRKIIKEAIDAELNKVEREN</sequence>
<evidence type="ECO:0000256" key="1">
    <source>
        <dbReference type="ARBA" id="ARBA00004651"/>
    </source>
</evidence>
<evidence type="ECO:0000259" key="11">
    <source>
        <dbReference type="Pfam" id="PF21088"/>
    </source>
</evidence>
<dbReference type="Gene3D" id="2.30.30.60">
    <property type="match status" value="1"/>
</dbReference>
<dbReference type="InterPro" id="IPR045276">
    <property type="entry name" value="YbiO_bact"/>
</dbReference>
<evidence type="ECO:0000256" key="8">
    <source>
        <dbReference type="SAM" id="Phobius"/>
    </source>
</evidence>
<accession>A0AAW6SQH0</accession>
<feature type="domain" description="Mechanosensitive ion channel MscS C-terminal" evidence="10">
    <location>
        <begin position="202"/>
        <end position="271"/>
    </location>
</feature>
<organism evidence="12 13">
    <name type="scientific">Heyndrickxia oleronia</name>
    <dbReference type="NCBI Taxonomy" id="38875"/>
    <lineage>
        <taxon>Bacteria</taxon>
        <taxon>Bacillati</taxon>
        <taxon>Bacillota</taxon>
        <taxon>Bacilli</taxon>
        <taxon>Bacillales</taxon>
        <taxon>Bacillaceae</taxon>
        <taxon>Heyndrickxia</taxon>
    </lineage>
</organism>
<evidence type="ECO:0000313" key="13">
    <source>
        <dbReference type="Proteomes" id="UP001159179"/>
    </source>
</evidence>
<keyword evidence="3" id="KW-1003">Cell membrane</keyword>
<dbReference type="InterPro" id="IPR049278">
    <property type="entry name" value="MS_channel_C"/>
</dbReference>
<feature type="domain" description="Mechanosensitive ion channel transmembrane helices 2/3" evidence="11">
    <location>
        <begin position="79"/>
        <end position="119"/>
    </location>
</feature>
<dbReference type="FunFam" id="2.30.30.60:FF:000001">
    <property type="entry name" value="MscS Mechanosensitive ion channel"/>
    <property type="match status" value="1"/>
</dbReference>
<evidence type="ECO:0000256" key="7">
    <source>
        <dbReference type="ARBA" id="ARBA00059688"/>
    </source>
</evidence>
<dbReference type="Proteomes" id="UP001159179">
    <property type="component" value="Unassembled WGS sequence"/>
</dbReference>
<protein>
    <submittedName>
        <fullName evidence="12">Mechanosensitive ion channel family protein</fullName>
    </submittedName>
</protein>
<dbReference type="InterPro" id="IPR011066">
    <property type="entry name" value="MscS_channel_C_sf"/>
</dbReference>
<evidence type="ECO:0000256" key="4">
    <source>
        <dbReference type="ARBA" id="ARBA00022692"/>
    </source>
</evidence>
<dbReference type="AlphaFoldDB" id="A0AAW6SQH0"/>
<dbReference type="SUPFAM" id="SSF50182">
    <property type="entry name" value="Sm-like ribonucleoproteins"/>
    <property type="match status" value="1"/>
</dbReference>
<comment type="caution">
    <text evidence="12">The sequence shown here is derived from an EMBL/GenBank/DDBJ whole genome shotgun (WGS) entry which is preliminary data.</text>
</comment>
<dbReference type="EMBL" id="JAROYP010000004">
    <property type="protein sequence ID" value="MDH5161019.1"/>
    <property type="molecule type" value="Genomic_DNA"/>
</dbReference>
<comment type="similarity">
    <text evidence="2">Belongs to the MscS (TC 1.A.23) family.</text>
</comment>
<comment type="function">
    <text evidence="7">May play a role in resistance to osmotic downshock.</text>
</comment>